<reference evidence="1 2" key="1">
    <citation type="journal article" date="2015" name="Nature">
        <title>rRNA introns, odd ribosomes, and small enigmatic genomes across a large radiation of phyla.</title>
        <authorList>
            <person name="Brown C.T."/>
            <person name="Hug L.A."/>
            <person name="Thomas B.C."/>
            <person name="Sharon I."/>
            <person name="Castelle C.J."/>
            <person name="Singh A."/>
            <person name="Wilkins M.J."/>
            <person name="Williams K.H."/>
            <person name="Banfield J.F."/>
        </authorList>
    </citation>
    <scope>NUCLEOTIDE SEQUENCE [LARGE SCALE GENOMIC DNA]</scope>
</reference>
<accession>A0A0G1V237</accession>
<evidence type="ECO:0000313" key="1">
    <source>
        <dbReference type="EMBL" id="KKU64035.1"/>
    </source>
</evidence>
<evidence type="ECO:0000313" key="2">
    <source>
        <dbReference type="Proteomes" id="UP000034502"/>
    </source>
</evidence>
<organism evidence="1 2">
    <name type="scientific">Candidatus Amesbacteria bacterium GW2011_GWC1_47_15</name>
    <dbReference type="NCBI Taxonomy" id="1618364"/>
    <lineage>
        <taxon>Bacteria</taxon>
        <taxon>Candidatus Amesiibacteriota</taxon>
    </lineage>
</organism>
<dbReference type="Proteomes" id="UP000034502">
    <property type="component" value="Unassembled WGS sequence"/>
</dbReference>
<sequence>MPRVWDYDPEELSKTESGRLKLLERMVNYGPAEGELIDLAQVKANWDKLNLFTGPKRLMELLIWGKPRSLHRTKNSFWMK</sequence>
<dbReference type="AlphaFoldDB" id="A0A0G1V237"/>
<proteinExistence type="predicted"/>
<gene>
    <name evidence="1" type="ORF">UX86_C0014G0019</name>
</gene>
<name>A0A0G1V237_9BACT</name>
<comment type="caution">
    <text evidence="1">The sequence shown here is derived from an EMBL/GenBank/DDBJ whole genome shotgun (WGS) entry which is preliminary data.</text>
</comment>
<protein>
    <submittedName>
        <fullName evidence="1">Uncharacterized protein</fullName>
    </submittedName>
</protein>
<dbReference type="EMBL" id="LCNU01000014">
    <property type="protein sequence ID" value="KKU64035.1"/>
    <property type="molecule type" value="Genomic_DNA"/>
</dbReference>